<dbReference type="OrthoDB" id="9795573at2"/>
<dbReference type="Gene3D" id="3.30.160.390">
    <property type="entry name" value="Integrase, DNA-binding domain"/>
    <property type="match status" value="1"/>
</dbReference>
<dbReference type="AlphaFoldDB" id="A0A1H0HKB8"/>
<dbReference type="PANTHER" id="PTHR30629:SF2">
    <property type="entry name" value="PROPHAGE INTEGRASE INTS-RELATED"/>
    <property type="match status" value="1"/>
</dbReference>
<dbReference type="Pfam" id="PF13356">
    <property type="entry name" value="Arm-DNA-bind_3"/>
    <property type="match status" value="1"/>
</dbReference>
<dbReference type="GO" id="GO:0006310">
    <property type="term" value="P:DNA recombination"/>
    <property type="evidence" value="ECO:0007669"/>
    <property type="project" value="UniProtKB-KW"/>
</dbReference>
<evidence type="ECO:0000313" key="5">
    <source>
        <dbReference type="EMBL" id="SDO19646.1"/>
    </source>
</evidence>
<dbReference type="EMBL" id="LT629705">
    <property type="protein sequence ID" value="SDO19646.1"/>
    <property type="molecule type" value="Genomic_DNA"/>
</dbReference>
<protein>
    <submittedName>
        <fullName evidence="5">Phage integrase family protein</fullName>
    </submittedName>
</protein>
<accession>A0A1H0HKB8</accession>
<dbReference type="InterPro" id="IPR050808">
    <property type="entry name" value="Phage_Integrase"/>
</dbReference>
<name>A0A1H0HKB8_9PSED</name>
<keyword evidence="2" id="KW-0229">DNA integration</keyword>
<evidence type="ECO:0000313" key="6">
    <source>
        <dbReference type="Proteomes" id="UP000198827"/>
    </source>
</evidence>
<dbReference type="InterPro" id="IPR011010">
    <property type="entry name" value="DNA_brk_join_enz"/>
</dbReference>
<proteinExistence type="inferred from homology"/>
<dbReference type="InterPro" id="IPR038488">
    <property type="entry name" value="Integrase_DNA-bd_sf"/>
</dbReference>
<keyword evidence="3" id="KW-0233">DNA recombination</keyword>
<dbReference type="InterPro" id="IPR025166">
    <property type="entry name" value="Integrase_DNA_bind_dom"/>
</dbReference>
<dbReference type="RefSeq" id="WP_090180706.1">
    <property type="nucleotide sequence ID" value="NZ_LT629705.1"/>
</dbReference>
<organism evidence="5 6">
    <name type="scientific">Pseudomonas arsenicoxydans</name>
    <dbReference type="NCBI Taxonomy" id="702115"/>
    <lineage>
        <taxon>Bacteria</taxon>
        <taxon>Pseudomonadati</taxon>
        <taxon>Pseudomonadota</taxon>
        <taxon>Gammaproteobacteria</taxon>
        <taxon>Pseudomonadales</taxon>
        <taxon>Pseudomonadaceae</taxon>
        <taxon>Pseudomonas</taxon>
    </lineage>
</organism>
<dbReference type="Gene3D" id="1.10.443.10">
    <property type="entry name" value="Intergrase catalytic core"/>
    <property type="match status" value="1"/>
</dbReference>
<feature type="domain" description="Integrase DNA-binding" evidence="4">
    <location>
        <begin position="8"/>
        <end position="95"/>
    </location>
</feature>
<sequence>MDTTFGFTKVTLDALPLPEAGKRSVYYDERQPGLQLRVTAKGVKTFSVFGRVSGGKPERVSIGRYPAITPEVARKKAKAIIAQLAVGTSPNAIAREGKAPTLTLAVALTEYVETQTRDDDGLPLKPRTKADYLAMVKPSRVTAAGKSTKGGLLRKLAGKSIHAITAAEIKTVNADNKMHRGERQSAYALQVLKAVLNFYGVKIKDSPFSLDTPKAGRVTIPKTRAADDAPVTKLMEHLGHFWRALSAVESPVGDYLRFLLLTGCRPGEPLIVPVADCDLVKGKVLLRDTKTRTDHTLWLSTQVLEIVKRNVEGKSPEESLFAISNTDAHALAHELVAATGLAFTPKTLRAVFASIASDLVTVSTYRRIMNRGKGSVDDKNYIKKMESQLRDGWQKVADYIEATSADNVVPLFKLN</sequence>
<dbReference type="PANTHER" id="PTHR30629">
    <property type="entry name" value="PROPHAGE INTEGRASE"/>
    <property type="match status" value="1"/>
</dbReference>
<comment type="similarity">
    <text evidence="1">Belongs to the 'phage' integrase family.</text>
</comment>
<dbReference type="GO" id="GO:0003677">
    <property type="term" value="F:DNA binding"/>
    <property type="evidence" value="ECO:0007669"/>
    <property type="project" value="InterPro"/>
</dbReference>
<gene>
    <name evidence="5" type="ORF">SAMN04489798_2294</name>
</gene>
<evidence type="ECO:0000256" key="1">
    <source>
        <dbReference type="ARBA" id="ARBA00008857"/>
    </source>
</evidence>
<evidence type="ECO:0000256" key="3">
    <source>
        <dbReference type="ARBA" id="ARBA00023172"/>
    </source>
</evidence>
<evidence type="ECO:0000259" key="4">
    <source>
        <dbReference type="Pfam" id="PF13356"/>
    </source>
</evidence>
<dbReference type="InterPro" id="IPR013762">
    <property type="entry name" value="Integrase-like_cat_sf"/>
</dbReference>
<dbReference type="Proteomes" id="UP000198827">
    <property type="component" value="Chromosome I"/>
</dbReference>
<dbReference type="GO" id="GO:0015074">
    <property type="term" value="P:DNA integration"/>
    <property type="evidence" value="ECO:0007669"/>
    <property type="project" value="UniProtKB-KW"/>
</dbReference>
<evidence type="ECO:0000256" key="2">
    <source>
        <dbReference type="ARBA" id="ARBA00022908"/>
    </source>
</evidence>
<dbReference type="SUPFAM" id="SSF56349">
    <property type="entry name" value="DNA breaking-rejoining enzymes"/>
    <property type="match status" value="1"/>
</dbReference>
<reference evidence="5 6" key="1">
    <citation type="submission" date="2016-10" db="EMBL/GenBank/DDBJ databases">
        <authorList>
            <person name="de Groot N.N."/>
        </authorList>
    </citation>
    <scope>NUCLEOTIDE SEQUENCE [LARGE SCALE GENOMIC DNA]</scope>
    <source>
        <strain evidence="5 6">CECT 7543</strain>
    </source>
</reference>